<dbReference type="GO" id="GO:0016491">
    <property type="term" value="F:oxidoreductase activity"/>
    <property type="evidence" value="ECO:0007669"/>
    <property type="project" value="UniProtKB-KW"/>
</dbReference>
<dbReference type="Pfam" id="PF00106">
    <property type="entry name" value="adh_short"/>
    <property type="match status" value="1"/>
</dbReference>
<dbReference type="PANTHER" id="PTHR44196:SF1">
    <property type="entry name" value="DEHYDROGENASE_REDUCTASE SDR FAMILY MEMBER 7B"/>
    <property type="match status" value="1"/>
</dbReference>
<dbReference type="Gene3D" id="3.40.50.720">
    <property type="entry name" value="NAD(P)-binding Rossmann-like Domain"/>
    <property type="match status" value="1"/>
</dbReference>
<organism evidence="4 5">
    <name type="scientific">Friedmanniomyces endolithicus</name>
    <dbReference type="NCBI Taxonomy" id="329885"/>
    <lineage>
        <taxon>Eukaryota</taxon>
        <taxon>Fungi</taxon>
        <taxon>Dikarya</taxon>
        <taxon>Ascomycota</taxon>
        <taxon>Pezizomycotina</taxon>
        <taxon>Dothideomycetes</taxon>
        <taxon>Dothideomycetidae</taxon>
        <taxon>Mycosphaerellales</taxon>
        <taxon>Teratosphaeriaceae</taxon>
        <taxon>Friedmanniomyces</taxon>
    </lineage>
</organism>
<evidence type="ECO:0000313" key="5">
    <source>
        <dbReference type="Proteomes" id="UP001175353"/>
    </source>
</evidence>
<name>A0AAN6KL25_9PEZI</name>
<dbReference type="SUPFAM" id="SSF51735">
    <property type="entry name" value="NAD(P)-binding Rossmann-fold domains"/>
    <property type="match status" value="1"/>
</dbReference>
<keyword evidence="5" id="KW-1185">Reference proteome</keyword>
<reference evidence="4" key="1">
    <citation type="submission" date="2023-06" db="EMBL/GenBank/DDBJ databases">
        <title>Black Yeasts Isolated from many extreme environments.</title>
        <authorList>
            <person name="Coleine C."/>
            <person name="Stajich J.E."/>
            <person name="Selbmann L."/>
        </authorList>
    </citation>
    <scope>NUCLEOTIDE SEQUENCE</scope>
    <source>
        <strain evidence="4">CCFEE 5200</strain>
    </source>
</reference>
<dbReference type="AlphaFoldDB" id="A0AAN6KL25"/>
<comment type="caution">
    <text evidence="4">The sequence shown here is derived from an EMBL/GenBank/DDBJ whole genome shotgun (WGS) entry which is preliminary data.</text>
</comment>
<evidence type="ECO:0008006" key="6">
    <source>
        <dbReference type="Google" id="ProtNLM"/>
    </source>
</evidence>
<accession>A0AAN6KL25</accession>
<feature type="region of interest" description="Disordered" evidence="3">
    <location>
        <begin position="244"/>
        <end position="265"/>
    </location>
</feature>
<feature type="compositionally biased region" description="Basic and acidic residues" evidence="3">
    <location>
        <begin position="247"/>
        <end position="263"/>
    </location>
</feature>
<evidence type="ECO:0000256" key="3">
    <source>
        <dbReference type="SAM" id="MobiDB-lite"/>
    </source>
</evidence>
<dbReference type="InterPro" id="IPR002347">
    <property type="entry name" value="SDR_fam"/>
</dbReference>
<dbReference type="EMBL" id="JAUJLE010000077">
    <property type="protein sequence ID" value="KAK0988889.1"/>
    <property type="molecule type" value="Genomic_DNA"/>
</dbReference>
<sequence>MVLNAFPRMTAEILRRNDISTATGPHKGKSLQLLRIYLSYSPLQFAIIPFKTLDFKSALITGGGGGIGLAFAEYFVAQGKSVIICGRTESKLQDASKQLHDCPYYVLDTGNISAIPAFIKKITGAHPELDCLINNAGVQRPLNVNEMDVEEFTQKADQEIAINIQGPMHLAVGLLPHFRTKTGAVIMNVSSVLGFIPTSVINPVYNGTKAWVHFWSMNFRTQLEQAASSGGPTIRVIEIAPPSVGTDLHRERKDPNDNKKDKNPSALSVQEFMDDVVKAWKEDNDVIGAGPSQKVVERWYGEFGSDYDKAAGKK</sequence>
<dbReference type="PANTHER" id="PTHR44196">
    <property type="entry name" value="DEHYDROGENASE/REDUCTASE SDR FAMILY MEMBER 7B"/>
    <property type="match status" value="1"/>
</dbReference>
<evidence type="ECO:0000256" key="2">
    <source>
        <dbReference type="ARBA" id="ARBA00023002"/>
    </source>
</evidence>
<dbReference type="Proteomes" id="UP001175353">
    <property type="component" value="Unassembled WGS sequence"/>
</dbReference>
<dbReference type="PRINTS" id="PR00081">
    <property type="entry name" value="GDHRDH"/>
</dbReference>
<gene>
    <name evidence="4" type="ORF">LTR91_009411</name>
</gene>
<dbReference type="GO" id="GO:0016020">
    <property type="term" value="C:membrane"/>
    <property type="evidence" value="ECO:0007669"/>
    <property type="project" value="TreeGrafter"/>
</dbReference>
<protein>
    <recommendedName>
        <fullName evidence="6">Short-chain dehydrogenase</fullName>
    </recommendedName>
</protein>
<keyword evidence="2" id="KW-0560">Oxidoreductase</keyword>
<dbReference type="InterPro" id="IPR036291">
    <property type="entry name" value="NAD(P)-bd_dom_sf"/>
</dbReference>
<evidence type="ECO:0000313" key="4">
    <source>
        <dbReference type="EMBL" id="KAK0988889.1"/>
    </source>
</evidence>
<comment type="similarity">
    <text evidence="1">Belongs to the short-chain dehydrogenases/reductases (SDR) family.</text>
</comment>
<proteinExistence type="inferred from homology"/>
<evidence type="ECO:0000256" key="1">
    <source>
        <dbReference type="ARBA" id="ARBA00006484"/>
    </source>
</evidence>